<dbReference type="CTD" id="108715550"/>
<dbReference type="RefSeq" id="XP_018116306.1">
    <property type="nucleotide sequence ID" value="XM_018260817.2"/>
</dbReference>
<organism evidence="10 11">
    <name type="scientific">Xenopus laevis</name>
    <name type="common">African clawed frog</name>
    <dbReference type="NCBI Taxonomy" id="8355"/>
    <lineage>
        <taxon>Eukaryota</taxon>
        <taxon>Metazoa</taxon>
        <taxon>Chordata</taxon>
        <taxon>Craniata</taxon>
        <taxon>Vertebrata</taxon>
        <taxon>Euteleostomi</taxon>
        <taxon>Amphibia</taxon>
        <taxon>Batrachia</taxon>
        <taxon>Anura</taxon>
        <taxon>Pipoidea</taxon>
        <taxon>Pipidae</taxon>
        <taxon>Xenopodinae</taxon>
        <taxon>Xenopus</taxon>
        <taxon>Xenopus</taxon>
    </lineage>
</organism>
<dbReference type="PANTHER" id="PTHR12173:SF10">
    <property type="entry name" value="ARTEMIN ISOFORM X1"/>
    <property type="match status" value="1"/>
</dbReference>
<reference evidence="11" key="1">
    <citation type="submission" date="2025-08" db="UniProtKB">
        <authorList>
            <consortium name="RefSeq"/>
        </authorList>
    </citation>
    <scope>IDENTIFICATION</scope>
    <source>
        <strain evidence="11">J_2021</strain>
        <tissue evidence="11">Erythrocytes</tissue>
    </source>
</reference>
<dbReference type="AGR" id="Xenbase:XB-GENE-17340142"/>
<sequence length="403" mass="45855">MPWGGSEKQEPAGERRQTSEAYSVLCVQTLWWTFHCLSEELLTGLWDRLYARTYYGAVDLDLNWAHPLEMLSFGQGGLTVTLCYWWKNQIKICRGQYRSAIDCGQVCCKEKLNASTEQCPEWSSRPEESTGLVGELPEKLSEPWCPKQRNRKSLEHNSKDKGRNHDRKKLFMGRGSLSMTISLWSYKKVTLWTIIVLFLLLPAMVTGSPTPEVNMNGQPKPEQEAGIMGTVRPDSLEPTPVEVVDQIIRSTWSSYYADNVTSQGHLHDDLQDDLLLRSERSPIESTRSKKNKKKSDGRRKGGGGKACSLRRVRLKVRDLGLGHDSEESVLFSYCSGVCQHPRSNYDIALSTLLKEKLITPGSHERVRDQPCCRPTRYERISFMDVNNNWKTVEMLLAAECSCV</sequence>
<dbReference type="InterPro" id="IPR001839">
    <property type="entry name" value="TGF-b_C"/>
</dbReference>
<dbReference type="Xenbase" id="XB-GENE-17340142">
    <property type="gene designation" value="artn.S"/>
</dbReference>
<feature type="compositionally biased region" description="Basic and acidic residues" evidence="8">
    <location>
        <begin position="152"/>
        <end position="163"/>
    </location>
</feature>
<keyword evidence="6" id="KW-1015">Disulfide bond</keyword>
<evidence type="ECO:0000256" key="1">
    <source>
        <dbReference type="ARBA" id="ARBA00004613"/>
    </source>
</evidence>
<dbReference type="InterPro" id="IPR029034">
    <property type="entry name" value="Cystine-knot_cytokine"/>
</dbReference>
<accession>A0A8J0V6T4</accession>
<evidence type="ECO:0000313" key="12">
    <source>
        <dbReference type="Xenbase" id="XB-GENE-17340142"/>
    </source>
</evidence>
<evidence type="ECO:0000256" key="3">
    <source>
        <dbReference type="ARBA" id="ARBA00022525"/>
    </source>
</evidence>
<proteinExistence type="inferred from homology"/>
<evidence type="ECO:0000313" key="11">
    <source>
        <dbReference type="RefSeq" id="XP_018116306.1"/>
    </source>
</evidence>
<dbReference type="Proteomes" id="UP000186698">
    <property type="component" value="Chromosome 4S"/>
</dbReference>
<evidence type="ECO:0000256" key="2">
    <source>
        <dbReference type="ARBA" id="ARBA00009832"/>
    </source>
</evidence>
<dbReference type="GeneID" id="108715550"/>
<evidence type="ECO:0000256" key="6">
    <source>
        <dbReference type="ARBA" id="ARBA00023157"/>
    </source>
</evidence>
<dbReference type="GO" id="GO:0030971">
    <property type="term" value="F:receptor tyrosine kinase binding"/>
    <property type="evidence" value="ECO:0007669"/>
    <property type="project" value="InterPro"/>
</dbReference>
<comment type="similarity">
    <text evidence="2">Belongs to the TGF-beta family. GDNF subfamily.</text>
</comment>
<evidence type="ECO:0000256" key="7">
    <source>
        <dbReference type="RuleBase" id="RU000354"/>
    </source>
</evidence>
<protein>
    <submittedName>
        <fullName evidence="11">Glial cell line-derived neurotrophic factor-like isoform X1</fullName>
    </submittedName>
</protein>
<gene>
    <name evidence="11 12" type="primary">artn.S</name>
</gene>
<evidence type="ECO:0000259" key="9">
    <source>
        <dbReference type="PROSITE" id="PS51362"/>
    </source>
</evidence>
<dbReference type="Pfam" id="PF00019">
    <property type="entry name" value="TGF_beta"/>
    <property type="match status" value="1"/>
</dbReference>
<evidence type="ECO:0000256" key="8">
    <source>
        <dbReference type="SAM" id="MobiDB-lite"/>
    </source>
</evidence>
<dbReference type="SMART" id="SM00204">
    <property type="entry name" value="TGFB"/>
    <property type="match status" value="1"/>
</dbReference>
<dbReference type="KEGG" id="xla:108715550"/>
<keyword evidence="10" id="KW-1185">Reference proteome</keyword>
<dbReference type="GO" id="GO:0007422">
    <property type="term" value="P:peripheral nervous system development"/>
    <property type="evidence" value="ECO:0000318"/>
    <property type="project" value="GO_Central"/>
</dbReference>
<name>A0A8J0V6T4_XENLA</name>
<evidence type="ECO:0000256" key="4">
    <source>
        <dbReference type="ARBA" id="ARBA00022729"/>
    </source>
</evidence>
<dbReference type="InterPro" id="IPR043401">
    <property type="entry name" value="GDNF_fam"/>
</dbReference>
<feature type="compositionally biased region" description="Basic residues" evidence="8">
    <location>
        <begin position="288"/>
        <end position="306"/>
    </location>
</feature>
<keyword evidence="4" id="KW-0732">Signal</keyword>
<dbReference type="PROSITE" id="PS51362">
    <property type="entry name" value="TGF_BETA_2"/>
    <property type="match status" value="1"/>
</dbReference>
<comment type="subcellular location">
    <subcellularLocation>
        <location evidence="1">Secreted</location>
    </subcellularLocation>
</comment>
<evidence type="ECO:0000313" key="10">
    <source>
        <dbReference type="Proteomes" id="UP000186698"/>
    </source>
</evidence>
<keyword evidence="3" id="KW-0964">Secreted</keyword>
<feature type="region of interest" description="Disordered" evidence="8">
    <location>
        <begin position="277"/>
        <end position="306"/>
    </location>
</feature>
<dbReference type="Gene3D" id="2.10.90.10">
    <property type="entry name" value="Cystine-knot cytokines"/>
    <property type="match status" value="1"/>
</dbReference>
<dbReference type="SUPFAM" id="SSF57501">
    <property type="entry name" value="Cystine-knot cytokines"/>
    <property type="match status" value="1"/>
</dbReference>
<dbReference type="OrthoDB" id="9936891at2759"/>
<evidence type="ECO:0000256" key="5">
    <source>
        <dbReference type="ARBA" id="ARBA00023030"/>
    </source>
</evidence>
<keyword evidence="5 7" id="KW-0339">Growth factor</keyword>
<dbReference type="AlphaFoldDB" id="A0A8J0V6T4"/>
<dbReference type="GO" id="GO:0008083">
    <property type="term" value="F:growth factor activity"/>
    <property type="evidence" value="ECO:0000318"/>
    <property type="project" value="GO_Central"/>
</dbReference>
<dbReference type="CDD" id="cd19381">
    <property type="entry name" value="TGF_beta_Artemin"/>
    <property type="match status" value="1"/>
</dbReference>
<feature type="region of interest" description="Disordered" evidence="8">
    <location>
        <begin position="147"/>
        <end position="167"/>
    </location>
</feature>
<feature type="domain" description="TGF-beta family profile" evidence="9">
    <location>
        <begin position="287"/>
        <end position="403"/>
    </location>
</feature>
<dbReference type="GO" id="GO:0030116">
    <property type="term" value="F:glial cell-derived neurotrophic factor receptor binding"/>
    <property type="evidence" value="ECO:0007669"/>
    <property type="project" value="InterPro"/>
</dbReference>
<dbReference type="GO" id="GO:0005615">
    <property type="term" value="C:extracellular space"/>
    <property type="evidence" value="ECO:0000318"/>
    <property type="project" value="GO_Central"/>
</dbReference>
<dbReference type="PANTHER" id="PTHR12173">
    <property type="entry name" value="GDNF SUBFAMILY OF TGF-BETA FAMILY"/>
    <property type="match status" value="1"/>
</dbReference>